<evidence type="ECO:0000256" key="1">
    <source>
        <dbReference type="ARBA" id="ARBA00022741"/>
    </source>
</evidence>
<comment type="caution">
    <text evidence="4">The sequence shown here is derived from an EMBL/GenBank/DDBJ whole genome shotgun (WGS) entry which is preliminary data.</text>
</comment>
<dbReference type="GO" id="GO:0005829">
    <property type="term" value="C:cytosol"/>
    <property type="evidence" value="ECO:0007669"/>
    <property type="project" value="TreeGrafter"/>
</dbReference>
<organism evidence="4 5">
    <name type="scientific">Oceanidesulfovibrio marinus</name>
    <dbReference type="NCBI Taxonomy" id="370038"/>
    <lineage>
        <taxon>Bacteria</taxon>
        <taxon>Pseudomonadati</taxon>
        <taxon>Thermodesulfobacteriota</taxon>
        <taxon>Desulfovibrionia</taxon>
        <taxon>Desulfovibrionales</taxon>
        <taxon>Desulfovibrionaceae</taxon>
        <taxon>Oceanidesulfovibrio</taxon>
    </lineage>
</organism>
<dbReference type="Pfam" id="PF01591">
    <property type="entry name" value="6PF2K"/>
    <property type="match status" value="1"/>
</dbReference>
<dbReference type="PANTHER" id="PTHR10606:SF44">
    <property type="entry name" value="6-PHOSPHOFRUCTO 2-KINASE_FRUCTOSE 2,6-BISPHOSPHATASE LONG FORM"/>
    <property type="match status" value="1"/>
</dbReference>
<dbReference type="Gene3D" id="3.40.50.300">
    <property type="entry name" value="P-loop containing nucleotide triphosphate hydrolases"/>
    <property type="match status" value="1"/>
</dbReference>
<gene>
    <name evidence="4" type="ORF">DQK91_22335</name>
</gene>
<dbReference type="GO" id="GO:0006003">
    <property type="term" value="P:fructose 2,6-bisphosphate metabolic process"/>
    <property type="evidence" value="ECO:0007669"/>
    <property type="project" value="InterPro"/>
</dbReference>
<dbReference type="GO" id="GO:0005524">
    <property type="term" value="F:ATP binding"/>
    <property type="evidence" value="ECO:0007669"/>
    <property type="project" value="UniProtKB-KW"/>
</dbReference>
<dbReference type="InterPro" id="IPR013079">
    <property type="entry name" value="6Phosfructo_kin"/>
</dbReference>
<feature type="domain" description="6-phosphofructo-2-kinase" evidence="3">
    <location>
        <begin position="3"/>
        <end position="128"/>
    </location>
</feature>
<protein>
    <recommendedName>
        <fullName evidence="3">6-phosphofructo-2-kinase domain-containing protein</fullName>
    </recommendedName>
</protein>
<feature type="non-terminal residue" evidence="4">
    <location>
        <position position="147"/>
    </location>
</feature>
<accession>A0A6P1ZDV9</accession>
<sequence>MLRRLFPENPSHADFYEPNNAKLVARREDIALINMYEEKDFMNNESGNVAILDAKNVSAQRSHKMIAHLSGHPLLFVECLYHDADLYAASVARKTKFSEFAHLSTEEAHASFQPRIRHYRSIYCPLDTDGSGTDGCPPGAKGPENYV</sequence>
<evidence type="ECO:0000313" key="5">
    <source>
        <dbReference type="Proteomes" id="UP000434052"/>
    </source>
</evidence>
<evidence type="ECO:0000256" key="2">
    <source>
        <dbReference type="ARBA" id="ARBA00022840"/>
    </source>
</evidence>
<dbReference type="PIRSF" id="PIRSF000709">
    <property type="entry name" value="6PFK_2-Ptase"/>
    <property type="match status" value="1"/>
</dbReference>
<dbReference type="GO" id="GO:0003873">
    <property type="term" value="F:6-phosphofructo-2-kinase activity"/>
    <property type="evidence" value="ECO:0007669"/>
    <property type="project" value="InterPro"/>
</dbReference>
<reference evidence="4 5" key="1">
    <citation type="submission" date="2018-06" db="EMBL/GenBank/DDBJ databases">
        <title>Complete genome of Desulfovibrio marinus P48SEP.</title>
        <authorList>
            <person name="Crispim J.S."/>
            <person name="Vidigal P.M.P."/>
            <person name="Silva L.C.F."/>
            <person name="Araujo L.C."/>
            <person name="Laguardia C.N."/>
            <person name="Dias R.S."/>
            <person name="Sousa M.P."/>
            <person name="Paula S.O."/>
            <person name="Silva C."/>
        </authorList>
    </citation>
    <scope>NUCLEOTIDE SEQUENCE [LARGE SCALE GENOMIC DNA]</scope>
    <source>
        <strain evidence="4 5">P48SEP</strain>
    </source>
</reference>
<dbReference type="RefSeq" id="WP_328592860.1">
    <property type="nucleotide sequence ID" value="NZ_QMIF01000124.1"/>
</dbReference>
<dbReference type="Proteomes" id="UP000434052">
    <property type="component" value="Unassembled WGS sequence"/>
</dbReference>
<dbReference type="InterPro" id="IPR003094">
    <property type="entry name" value="6Pfruct_kin"/>
</dbReference>
<dbReference type="GO" id="GO:0004331">
    <property type="term" value="F:fructose-2,6-bisphosphate 2-phosphatase activity"/>
    <property type="evidence" value="ECO:0007669"/>
    <property type="project" value="TreeGrafter"/>
</dbReference>
<dbReference type="InterPro" id="IPR027417">
    <property type="entry name" value="P-loop_NTPase"/>
</dbReference>
<name>A0A6P1ZDV9_9BACT</name>
<keyword evidence="1" id="KW-0547">Nucleotide-binding</keyword>
<proteinExistence type="predicted"/>
<evidence type="ECO:0000313" key="4">
    <source>
        <dbReference type="EMBL" id="TVM28349.1"/>
    </source>
</evidence>
<dbReference type="PANTHER" id="PTHR10606">
    <property type="entry name" value="6-PHOSPHOFRUCTO-2-KINASE/FRUCTOSE-2,6-BISPHOSPHATASE"/>
    <property type="match status" value="1"/>
</dbReference>
<keyword evidence="2" id="KW-0067">ATP-binding</keyword>
<dbReference type="GO" id="GO:0006000">
    <property type="term" value="P:fructose metabolic process"/>
    <property type="evidence" value="ECO:0007669"/>
    <property type="project" value="InterPro"/>
</dbReference>
<dbReference type="AlphaFoldDB" id="A0A6P1ZDV9"/>
<evidence type="ECO:0000259" key="3">
    <source>
        <dbReference type="Pfam" id="PF01591"/>
    </source>
</evidence>
<dbReference type="EMBL" id="QMIF01000124">
    <property type="protein sequence ID" value="TVM28349.1"/>
    <property type="molecule type" value="Genomic_DNA"/>
</dbReference>